<dbReference type="InterPro" id="IPR051924">
    <property type="entry name" value="GST_Kappa/NadH"/>
</dbReference>
<organism evidence="3 4">
    <name type="scientific">Falsiroseomonas oleicola</name>
    <dbReference type="NCBI Taxonomy" id="2801474"/>
    <lineage>
        <taxon>Bacteria</taxon>
        <taxon>Pseudomonadati</taxon>
        <taxon>Pseudomonadota</taxon>
        <taxon>Alphaproteobacteria</taxon>
        <taxon>Acetobacterales</taxon>
        <taxon>Roseomonadaceae</taxon>
        <taxon>Falsiroseomonas</taxon>
    </lineage>
</organism>
<dbReference type="PIRSF" id="PIRSF006386">
    <property type="entry name" value="HCCAis_GSTk"/>
    <property type="match status" value="1"/>
</dbReference>
<proteinExistence type="inferred from homology"/>
<dbReference type="PANTHER" id="PTHR42943:SF2">
    <property type="entry name" value="GLUTATHIONE S-TRANSFERASE KAPPA 1"/>
    <property type="match status" value="1"/>
</dbReference>
<gene>
    <name evidence="3" type="ORF">JJQ90_20960</name>
</gene>
<dbReference type="Proteomes" id="UP000689967">
    <property type="component" value="Unassembled WGS sequence"/>
</dbReference>
<dbReference type="Pfam" id="PF01323">
    <property type="entry name" value="DSBA"/>
    <property type="match status" value="1"/>
</dbReference>
<sequence length="210" mass="22104">MTSTPAPIAFWFDFGSPYSWIAATQVADIAARCGRPLHWRAFLLGVLFRETGMAPLSEQRLRGAYAARDVARLARWHELPFATAVAPPGCSLALARVFHALDLASPSLAARFAAAAMTATFGHGAVLADLPAAQVFAARLGPEAAAAAAGAMAPPAREALRATTQAAAQGGIFGAPFFVADGEPFWGQDRLPMLEAWLREGGWSSRGKVS</sequence>
<reference evidence="3 4" key="1">
    <citation type="submission" date="2021-01" db="EMBL/GenBank/DDBJ databases">
        <title>Roseomonas sp. nov, a bacterium isolated from an oil production mixture in Yumen Oilfield.</title>
        <authorList>
            <person name="Wu D."/>
        </authorList>
    </citation>
    <scope>NUCLEOTIDE SEQUENCE [LARGE SCALE GENOMIC DNA]</scope>
    <source>
        <strain evidence="3 4">ROY-5-3</strain>
    </source>
</reference>
<protein>
    <recommendedName>
        <fullName evidence="1">2-hydroxychromene-2-carboxylate isomerase</fullName>
        <ecNumber evidence="1">5.99.1.4</ecNumber>
    </recommendedName>
</protein>
<dbReference type="EC" id="5.99.1.4" evidence="1"/>
<evidence type="ECO:0000313" key="4">
    <source>
        <dbReference type="Proteomes" id="UP000689967"/>
    </source>
</evidence>
<dbReference type="InterPro" id="IPR014440">
    <property type="entry name" value="HCCAis_GSTk"/>
</dbReference>
<evidence type="ECO:0000259" key="2">
    <source>
        <dbReference type="Pfam" id="PF01323"/>
    </source>
</evidence>
<comment type="similarity">
    <text evidence="1">Belongs to the GST superfamily. NadH family.</text>
</comment>
<accession>A0ABS6HBV9</accession>
<dbReference type="InterPro" id="IPR001853">
    <property type="entry name" value="DSBA-like_thioredoxin_dom"/>
</dbReference>
<comment type="catalytic activity">
    <reaction evidence="1">
        <text>2-hydroxychromene-2-carboxylate = (3E)-4-(2-hydroxyphenyl)-2-oxobut-3-enoate</text>
        <dbReference type="Rhea" id="RHEA:27401"/>
        <dbReference type="ChEBI" id="CHEBI:59350"/>
        <dbReference type="ChEBI" id="CHEBI:59353"/>
        <dbReference type="EC" id="5.99.1.4"/>
    </reaction>
</comment>
<evidence type="ECO:0000256" key="1">
    <source>
        <dbReference type="PIRNR" id="PIRNR006386"/>
    </source>
</evidence>
<dbReference type="RefSeq" id="WP_216878227.1">
    <property type="nucleotide sequence ID" value="NZ_JAERQM010000007.1"/>
</dbReference>
<keyword evidence="4" id="KW-1185">Reference proteome</keyword>
<feature type="domain" description="DSBA-like thioredoxin" evidence="2">
    <location>
        <begin position="8"/>
        <end position="196"/>
    </location>
</feature>
<keyword evidence="1" id="KW-0413">Isomerase</keyword>
<evidence type="ECO:0000313" key="3">
    <source>
        <dbReference type="EMBL" id="MBU8546204.1"/>
    </source>
</evidence>
<dbReference type="EMBL" id="JAERQM010000007">
    <property type="protein sequence ID" value="MBU8546204.1"/>
    <property type="molecule type" value="Genomic_DNA"/>
</dbReference>
<comment type="caution">
    <text evidence="3">The sequence shown here is derived from an EMBL/GenBank/DDBJ whole genome shotgun (WGS) entry which is preliminary data.</text>
</comment>
<name>A0ABS6HBV9_9PROT</name>
<dbReference type="PANTHER" id="PTHR42943">
    <property type="entry name" value="GLUTATHIONE S-TRANSFERASE KAPPA"/>
    <property type="match status" value="1"/>
</dbReference>